<evidence type="ECO:0000256" key="2">
    <source>
        <dbReference type="ARBA" id="ARBA00023026"/>
    </source>
</evidence>
<keyword evidence="3" id="KW-0732">Signal</keyword>
<dbReference type="PROSITE" id="PS51782">
    <property type="entry name" value="LYSM"/>
    <property type="match status" value="2"/>
</dbReference>
<feature type="domain" description="LysM" evidence="4">
    <location>
        <begin position="40"/>
        <end position="84"/>
    </location>
</feature>
<dbReference type="AlphaFoldDB" id="A0A9W8GNG5"/>
<dbReference type="PANTHER" id="PTHR34997:SF1">
    <property type="entry name" value="PEPTIDOGLYCAN-BINDING LYSIN DOMAIN"/>
    <property type="match status" value="1"/>
</dbReference>
<dbReference type="EMBL" id="JANBTX010000052">
    <property type="protein sequence ID" value="KAJ2688196.1"/>
    <property type="molecule type" value="Genomic_DNA"/>
</dbReference>
<evidence type="ECO:0000256" key="1">
    <source>
        <dbReference type="ARBA" id="ARBA00022669"/>
    </source>
</evidence>
<dbReference type="PANTHER" id="PTHR34997">
    <property type="entry name" value="AM15"/>
    <property type="match status" value="1"/>
</dbReference>
<dbReference type="CDD" id="cd00118">
    <property type="entry name" value="LysM"/>
    <property type="match status" value="2"/>
</dbReference>
<evidence type="ECO:0000256" key="3">
    <source>
        <dbReference type="SAM" id="SignalP"/>
    </source>
</evidence>
<keyword evidence="1" id="KW-0147">Chitin-binding</keyword>
<keyword evidence="2" id="KW-0843">Virulence</keyword>
<sequence>MFGHFKYLGSLAAVLSLLAAPIAAMRPGYIIPPPPSIPCIMYEVRAGDYCYKIAVVNGISYQQFLAQNPGIDCTRLRIGQSVCLIPLTISGNWGKGLYSGDAEGAATNEEESAGLKASTQCQAYTVQPGDVCSQIAENNDISVTKLVELNQSVPSWSGCNSLQVGQKVCIA</sequence>
<dbReference type="SUPFAM" id="SSF54106">
    <property type="entry name" value="LysM domain"/>
    <property type="match status" value="2"/>
</dbReference>
<accession>A0A9W8GNG5</accession>
<dbReference type="OrthoDB" id="2281372at2759"/>
<proteinExistence type="predicted"/>
<dbReference type="SMART" id="SM00257">
    <property type="entry name" value="LysM"/>
    <property type="match status" value="2"/>
</dbReference>
<dbReference type="Gene3D" id="3.10.350.10">
    <property type="entry name" value="LysM domain"/>
    <property type="match status" value="2"/>
</dbReference>
<dbReference type="Proteomes" id="UP001151516">
    <property type="component" value="Unassembled WGS sequence"/>
</dbReference>
<feature type="signal peptide" evidence="3">
    <location>
        <begin position="1"/>
        <end position="24"/>
    </location>
</feature>
<dbReference type="Pfam" id="PF01476">
    <property type="entry name" value="LysM"/>
    <property type="match status" value="2"/>
</dbReference>
<organism evidence="5 6">
    <name type="scientific">Coemansia spiralis</name>
    <dbReference type="NCBI Taxonomy" id="417178"/>
    <lineage>
        <taxon>Eukaryota</taxon>
        <taxon>Fungi</taxon>
        <taxon>Fungi incertae sedis</taxon>
        <taxon>Zoopagomycota</taxon>
        <taxon>Kickxellomycotina</taxon>
        <taxon>Kickxellomycetes</taxon>
        <taxon>Kickxellales</taxon>
        <taxon>Kickxellaceae</taxon>
        <taxon>Coemansia</taxon>
    </lineage>
</organism>
<protein>
    <recommendedName>
        <fullName evidence="4">LysM domain-containing protein</fullName>
    </recommendedName>
</protein>
<dbReference type="InterPro" id="IPR052210">
    <property type="entry name" value="LysM1-like"/>
</dbReference>
<feature type="domain" description="LysM" evidence="4">
    <location>
        <begin position="122"/>
        <end position="170"/>
    </location>
</feature>
<dbReference type="InterPro" id="IPR036779">
    <property type="entry name" value="LysM_dom_sf"/>
</dbReference>
<gene>
    <name evidence="5" type="ORF">IWW39_002396</name>
</gene>
<evidence type="ECO:0000259" key="4">
    <source>
        <dbReference type="PROSITE" id="PS51782"/>
    </source>
</evidence>
<name>A0A9W8GNG5_9FUNG</name>
<keyword evidence="6" id="KW-1185">Reference proteome</keyword>
<comment type="caution">
    <text evidence="5">The sequence shown here is derived from an EMBL/GenBank/DDBJ whole genome shotgun (WGS) entry which is preliminary data.</text>
</comment>
<dbReference type="InterPro" id="IPR018392">
    <property type="entry name" value="LysM"/>
</dbReference>
<reference evidence="5" key="1">
    <citation type="submission" date="2022-07" db="EMBL/GenBank/DDBJ databases">
        <title>Phylogenomic reconstructions and comparative analyses of Kickxellomycotina fungi.</title>
        <authorList>
            <person name="Reynolds N.K."/>
            <person name="Stajich J.E."/>
            <person name="Barry K."/>
            <person name="Grigoriev I.V."/>
            <person name="Crous P."/>
            <person name="Smith M.E."/>
        </authorList>
    </citation>
    <scope>NUCLEOTIDE SEQUENCE</scope>
    <source>
        <strain evidence="5">CBS 109367</strain>
    </source>
</reference>
<evidence type="ECO:0000313" key="5">
    <source>
        <dbReference type="EMBL" id="KAJ2688196.1"/>
    </source>
</evidence>
<feature type="chain" id="PRO_5040723756" description="LysM domain-containing protein" evidence="3">
    <location>
        <begin position="25"/>
        <end position="171"/>
    </location>
</feature>
<evidence type="ECO:0000313" key="6">
    <source>
        <dbReference type="Proteomes" id="UP001151516"/>
    </source>
</evidence>
<dbReference type="GO" id="GO:0008061">
    <property type="term" value="F:chitin binding"/>
    <property type="evidence" value="ECO:0007669"/>
    <property type="project" value="UniProtKB-KW"/>
</dbReference>